<organism evidence="1">
    <name type="scientific">marine metagenome</name>
    <dbReference type="NCBI Taxonomy" id="408172"/>
    <lineage>
        <taxon>unclassified sequences</taxon>
        <taxon>metagenomes</taxon>
        <taxon>ecological metagenomes</taxon>
    </lineage>
</organism>
<dbReference type="EMBL" id="UINC01208365">
    <property type="protein sequence ID" value="SVE30869.1"/>
    <property type="molecule type" value="Genomic_DNA"/>
</dbReference>
<proteinExistence type="predicted"/>
<dbReference type="AlphaFoldDB" id="A0A383CFP4"/>
<accession>A0A383CFP4</accession>
<evidence type="ECO:0000313" key="1">
    <source>
        <dbReference type="EMBL" id="SVE30869.1"/>
    </source>
</evidence>
<sequence length="57" mass="5999">MPNRTVCQDSSTVVCSKCRGLGKIGISGDETYPECGSSGVMNCPKCYPEPAAQSEPE</sequence>
<name>A0A383CFP4_9ZZZZ</name>
<reference evidence="1" key="1">
    <citation type="submission" date="2018-05" db="EMBL/GenBank/DDBJ databases">
        <authorList>
            <person name="Lanie J.A."/>
            <person name="Ng W.-L."/>
            <person name="Kazmierczak K.M."/>
            <person name="Andrzejewski T.M."/>
            <person name="Davidsen T.M."/>
            <person name="Wayne K.J."/>
            <person name="Tettelin H."/>
            <person name="Glass J.I."/>
            <person name="Rusch D."/>
            <person name="Podicherti R."/>
            <person name="Tsui H.-C.T."/>
            <person name="Winkler M.E."/>
        </authorList>
    </citation>
    <scope>NUCLEOTIDE SEQUENCE</scope>
</reference>
<feature type="non-terminal residue" evidence="1">
    <location>
        <position position="57"/>
    </location>
</feature>
<protein>
    <submittedName>
        <fullName evidence="1">Uncharacterized protein</fullName>
    </submittedName>
</protein>
<gene>
    <name evidence="1" type="ORF">METZ01_LOCUS483723</name>
</gene>